<feature type="domain" description="Soluble ligand binding" evidence="4">
    <location>
        <begin position="527"/>
        <end position="571"/>
    </location>
</feature>
<feature type="domain" description="Polysaccharide export protein N-terminal" evidence="3">
    <location>
        <begin position="84"/>
        <end position="156"/>
    </location>
</feature>
<dbReference type="EMBL" id="JBHSPH010000002">
    <property type="protein sequence ID" value="MFC5862380.1"/>
    <property type="molecule type" value="Genomic_DNA"/>
</dbReference>
<keyword evidence="6" id="KW-1185">Reference proteome</keyword>
<name>A0ABW1EEF7_9BACT</name>
<feature type="domain" description="Soluble ligand binding" evidence="4">
    <location>
        <begin position="248"/>
        <end position="297"/>
    </location>
</feature>
<evidence type="ECO:0000313" key="6">
    <source>
        <dbReference type="Proteomes" id="UP001596091"/>
    </source>
</evidence>
<organism evidence="5 6">
    <name type="scientific">Acidicapsa dinghuensis</name>
    <dbReference type="NCBI Taxonomy" id="2218256"/>
    <lineage>
        <taxon>Bacteria</taxon>
        <taxon>Pseudomonadati</taxon>
        <taxon>Acidobacteriota</taxon>
        <taxon>Terriglobia</taxon>
        <taxon>Terriglobales</taxon>
        <taxon>Acidobacteriaceae</taxon>
        <taxon>Acidicapsa</taxon>
    </lineage>
</organism>
<evidence type="ECO:0000313" key="5">
    <source>
        <dbReference type="EMBL" id="MFC5862380.1"/>
    </source>
</evidence>
<feature type="domain" description="Soluble ligand binding" evidence="4">
    <location>
        <begin position="163"/>
        <end position="208"/>
    </location>
</feature>
<accession>A0ABW1EEF7</accession>
<dbReference type="Pfam" id="PF10531">
    <property type="entry name" value="SLBB"/>
    <property type="match status" value="4"/>
</dbReference>
<evidence type="ECO:0000256" key="1">
    <source>
        <dbReference type="ARBA" id="ARBA00022729"/>
    </source>
</evidence>
<keyword evidence="1" id="KW-0732">Signal</keyword>
<dbReference type="InterPro" id="IPR019554">
    <property type="entry name" value="Soluble_ligand-bd"/>
</dbReference>
<comment type="caution">
    <text evidence="5">The sequence shown here is derived from an EMBL/GenBank/DDBJ whole genome shotgun (WGS) entry which is preliminary data.</text>
</comment>
<dbReference type="Gene3D" id="3.30.1950.10">
    <property type="entry name" value="wza like domain"/>
    <property type="match status" value="1"/>
</dbReference>
<evidence type="ECO:0000259" key="3">
    <source>
        <dbReference type="Pfam" id="PF02563"/>
    </source>
</evidence>
<feature type="domain" description="Soluble ligand binding" evidence="4">
    <location>
        <begin position="429"/>
        <end position="480"/>
    </location>
</feature>
<reference evidence="6" key="1">
    <citation type="journal article" date="2019" name="Int. J. Syst. Evol. Microbiol.">
        <title>The Global Catalogue of Microorganisms (GCM) 10K type strain sequencing project: providing services to taxonomists for standard genome sequencing and annotation.</title>
        <authorList>
            <consortium name="The Broad Institute Genomics Platform"/>
            <consortium name="The Broad Institute Genome Sequencing Center for Infectious Disease"/>
            <person name="Wu L."/>
            <person name="Ma J."/>
        </authorList>
    </citation>
    <scope>NUCLEOTIDE SEQUENCE [LARGE SCALE GENOMIC DNA]</scope>
    <source>
        <strain evidence="6">JCM 4087</strain>
    </source>
</reference>
<feature type="region of interest" description="Disordered" evidence="2">
    <location>
        <begin position="1"/>
        <end position="29"/>
    </location>
</feature>
<dbReference type="Pfam" id="PF02563">
    <property type="entry name" value="Poly_export"/>
    <property type="match status" value="1"/>
</dbReference>
<dbReference type="Proteomes" id="UP001596091">
    <property type="component" value="Unassembled WGS sequence"/>
</dbReference>
<feature type="compositionally biased region" description="Basic and acidic residues" evidence="2">
    <location>
        <begin position="9"/>
        <end position="18"/>
    </location>
</feature>
<dbReference type="PANTHER" id="PTHR33619">
    <property type="entry name" value="POLYSACCHARIDE EXPORT PROTEIN GFCE-RELATED"/>
    <property type="match status" value="1"/>
</dbReference>
<dbReference type="RefSeq" id="WP_263335543.1">
    <property type="nucleotide sequence ID" value="NZ_JAGSYH010000003.1"/>
</dbReference>
<gene>
    <name evidence="5" type="ORF">ACFPT7_08780</name>
</gene>
<dbReference type="PANTHER" id="PTHR33619:SF3">
    <property type="entry name" value="POLYSACCHARIDE EXPORT PROTEIN GFCE-RELATED"/>
    <property type="match status" value="1"/>
</dbReference>
<proteinExistence type="predicted"/>
<sequence length="777" mass="83737">MPTAHNGKKPSESPRGEEETNASTDLPKVVQNRAPYNMQSLNDLYTQIPSDTHELKRFGSDVFIHRDVSIATSARNSALDVPLGPDYVVGPGDTLSIDIWGGLTQHVSRTIDRDGRILLPEAGSIKIAGLTLGKAQTLIAAELQQQYRNAQVAITVANLRSVRVYIVGDVQRPGGYDISGLATPVNALYAAGGPTAVGSLRTLFHYRGKQLVEKIDLYDFLLHGIRNGSVSFESGDTLLIPPAGPQIAIFGAIKRPAIYEFKEDETVLSKVIENAGGLTTAASLDHIRIERIDANQQRVTITLPGDSGQNPQADQKAIDDFQVKDGDRIRIEPILPYSQRAVYLAGHVVRPGRLPYSEGMHLSEVLGSYRDMLPEPSDRGEIVRLVPPDLRAETIEFNVPDVLIGNANVALRPFDTIRIFGRYQADAPMVTIRGEVLRPGRYPMSKDMTATQLVRMAGGFKRDALQETADLTSYRVEDGKRIVENLATIRIGAALAGNNPDADILLKPGDILSIHQITSWNDIGESVTIKGQVRIPGSYGFTDGERLSSVLLRAGGMLPTAYPAGAVLIRDQVRELELNSRDELVRQIEASSAAARLSPALAGSNGSGTLQLIKAQQDQILTDLKSHNPSGRMVIHIAADIGSWANTPADIELRRGDVLMIPKRPGFVLVTGQVYNATALAYTPDKTAKWYLSHAGGANAAANQKEVFIIRANGSVVGRRSGGLFDGNVLSTKLNPGDVVVVPQKIIGGSLFWRNLLSAGQLAASVAITSGVAVATL</sequence>
<dbReference type="Gene3D" id="3.10.560.10">
    <property type="entry name" value="Outer membrane lipoprotein wza domain like"/>
    <property type="match status" value="4"/>
</dbReference>
<protein>
    <submittedName>
        <fullName evidence="5">SLBB domain-containing protein</fullName>
    </submittedName>
</protein>
<dbReference type="InterPro" id="IPR049712">
    <property type="entry name" value="Poly_export"/>
</dbReference>
<dbReference type="InterPro" id="IPR003715">
    <property type="entry name" value="Poly_export_N"/>
</dbReference>
<evidence type="ECO:0000256" key="2">
    <source>
        <dbReference type="SAM" id="MobiDB-lite"/>
    </source>
</evidence>
<evidence type="ECO:0000259" key="4">
    <source>
        <dbReference type="Pfam" id="PF10531"/>
    </source>
</evidence>